<proteinExistence type="predicted"/>
<feature type="compositionally biased region" description="Basic and acidic residues" evidence="1">
    <location>
        <begin position="285"/>
        <end position="297"/>
    </location>
</feature>
<feature type="compositionally biased region" description="Low complexity" evidence="1">
    <location>
        <begin position="216"/>
        <end position="228"/>
    </location>
</feature>
<protein>
    <submittedName>
        <fullName evidence="3">Uncharacterized protein</fullName>
    </submittedName>
</protein>
<evidence type="ECO:0000313" key="3">
    <source>
        <dbReference type="EMBL" id="KIR39767.1"/>
    </source>
</evidence>
<evidence type="ECO:0000313" key="4">
    <source>
        <dbReference type="Proteomes" id="UP000053392"/>
    </source>
</evidence>
<feature type="compositionally biased region" description="Basic and acidic residues" evidence="1">
    <location>
        <begin position="310"/>
        <end position="321"/>
    </location>
</feature>
<feature type="region of interest" description="Disordered" evidence="1">
    <location>
        <begin position="171"/>
        <end position="321"/>
    </location>
</feature>
<keyword evidence="2" id="KW-1133">Transmembrane helix</keyword>
<reference evidence="3 4" key="1">
    <citation type="submission" date="2015-01" db="EMBL/GenBank/DDBJ databases">
        <title>The Genome Sequence of Cryptococcus gattii Ram5.</title>
        <authorList>
            <consortium name="The Broad Institute Genomics Platform"/>
            <person name="Cuomo C."/>
            <person name="Litvintseva A."/>
            <person name="Chen Y."/>
            <person name="Heitman J."/>
            <person name="Sun S."/>
            <person name="Springer D."/>
            <person name="Dromer F."/>
            <person name="Young S."/>
            <person name="Zeng Q."/>
            <person name="Gargeya S."/>
            <person name="Abouelleil A."/>
            <person name="Alvarado L."/>
            <person name="Chapman S.B."/>
            <person name="Gainer-Dewar J."/>
            <person name="Goldberg J."/>
            <person name="Griggs A."/>
            <person name="Gujja S."/>
            <person name="Hansen M."/>
            <person name="Howarth C."/>
            <person name="Imamovic A."/>
            <person name="Larimer J."/>
            <person name="Murphy C."/>
            <person name="Naylor J."/>
            <person name="Pearson M."/>
            <person name="Priest M."/>
            <person name="Roberts A."/>
            <person name="Saif S."/>
            <person name="Shea T."/>
            <person name="Sykes S."/>
            <person name="Wortman J."/>
            <person name="Nusbaum C."/>
            <person name="Birren B."/>
        </authorList>
    </citation>
    <scope>NUCLEOTIDE SEQUENCE [LARGE SCALE GENOMIC DNA]</scope>
    <source>
        <strain evidence="3 4">Ram5</strain>
    </source>
</reference>
<evidence type="ECO:0000256" key="2">
    <source>
        <dbReference type="SAM" id="Phobius"/>
    </source>
</evidence>
<feature type="transmembrane region" description="Helical" evidence="2">
    <location>
        <begin position="72"/>
        <end position="94"/>
    </location>
</feature>
<dbReference type="EMBL" id="KN847905">
    <property type="protein sequence ID" value="KIR39767.1"/>
    <property type="molecule type" value="Genomic_DNA"/>
</dbReference>
<feature type="compositionally biased region" description="Basic and acidic residues" evidence="1">
    <location>
        <begin position="231"/>
        <end position="242"/>
    </location>
</feature>
<sequence>MLSWFIGNDQRVAKRGGAGYGITTTASLWTRASFKYAKSMARYWERARNVRSFLNGVSGADCRDSAGSTGGFIGLLSGLAIFVLVAVIAGIYVYNRHRKRIPPKSSNSFISCIRSRQKPILPTLFLSRPSIDPYAQGPSAMELNATPNASNFGYAFTRPVYTRQKSSDWDMVFDRSPSPSTQRSEWPRGSTEVDMPGEPGEAAWPIRSMHHRSVSRSRSASSSRSTSSTQGEKERERDCREYKGKRKALPDDLYDPSFSRHNPFEHPYYTTDSSNLSGRDNQNIRAEEPLLRTDSGDAHSSAGMEYPEEETPRIQQHDEEA</sequence>
<gene>
    <name evidence="3" type="ORF">I313_04238</name>
</gene>
<keyword evidence="2" id="KW-0472">Membrane</keyword>
<organism evidence="3 4">
    <name type="scientific">Cryptococcus deuterogattii Ram5</name>
    <dbReference type="NCBI Taxonomy" id="1296110"/>
    <lineage>
        <taxon>Eukaryota</taxon>
        <taxon>Fungi</taxon>
        <taxon>Dikarya</taxon>
        <taxon>Basidiomycota</taxon>
        <taxon>Agaricomycotina</taxon>
        <taxon>Tremellomycetes</taxon>
        <taxon>Tremellales</taxon>
        <taxon>Cryptococcaceae</taxon>
        <taxon>Cryptococcus</taxon>
        <taxon>Cryptococcus gattii species complex</taxon>
    </lineage>
</organism>
<evidence type="ECO:0000256" key="1">
    <source>
        <dbReference type="SAM" id="MobiDB-lite"/>
    </source>
</evidence>
<name>A0A0D0T220_9TREE</name>
<keyword evidence="4" id="KW-1185">Reference proteome</keyword>
<keyword evidence="2" id="KW-0812">Transmembrane</keyword>
<dbReference type="Proteomes" id="UP000053392">
    <property type="component" value="Unassembled WGS sequence"/>
</dbReference>
<dbReference type="OrthoDB" id="2572629at2759"/>
<feature type="compositionally biased region" description="Polar residues" evidence="1">
    <location>
        <begin position="270"/>
        <end position="284"/>
    </location>
</feature>
<accession>A0A0D0T220</accession>
<dbReference type="HOGENOM" id="CLU_866038_0_0_1"/>
<dbReference type="AlphaFoldDB" id="A0A0D0T220"/>